<dbReference type="Proteomes" id="UP001158045">
    <property type="component" value="Unassembled WGS sequence"/>
</dbReference>
<dbReference type="EMBL" id="JARYZI010000002">
    <property type="protein sequence ID" value="MDH8677371.1"/>
    <property type="molecule type" value="Genomic_DNA"/>
</dbReference>
<keyword evidence="2" id="KW-1185">Reference proteome</keyword>
<organism evidence="1 2">
    <name type="scientific">Fusibacter bizertensis</name>
    <dbReference type="NCBI Taxonomy" id="1488331"/>
    <lineage>
        <taxon>Bacteria</taxon>
        <taxon>Bacillati</taxon>
        <taxon>Bacillota</taxon>
        <taxon>Clostridia</taxon>
        <taxon>Eubacteriales</taxon>
        <taxon>Eubacteriales Family XII. Incertae Sedis</taxon>
        <taxon>Fusibacter</taxon>
    </lineage>
</organism>
<dbReference type="RefSeq" id="WP_281093183.1">
    <property type="nucleotide sequence ID" value="NZ_JARYZI010000002.1"/>
</dbReference>
<reference evidence="1 2" key="1">
    <citation type="submission" date="2023-04" db="EMBL/GenBank/DDBJ databases">
        <title>Fusibacter bizertensis strain WBS, isolated from littoral bottom sediments of the Arctic seas - biochemical and genomic analysis.</title>
        <authorList>
            <person name="Brioukhanov A.L."/>
        </authorList>
    </citation>
    <scope>NUCLEOTIDE SEQUENCE [LARGE SCALE GENOMIC DNA]</scope>
    <source>
        <strain evidence="1 2">WBS</strain>
    </source>
</reference>
<sequence>MNYKYTILAVAYKDVTEEVEKKINEFSIRTIDETDDLVSYCTYGRQFDQDSRVCIYLEWYQNNILKYLAEGYKIVLLEIPFNSNEPIVKALEQIDIELGEQVLVIEHDDI</sequence>
<protein>
    <submittedName>
        <fullName evidence="1">Uncharacterized protein</fullName>
    </submittedName>
</protein>
<proteinExistence type="predicted"/>
<gene>
    <name evidence="1" type="ORF">QE109_04380</name>
</gene>
<evidence type="ECO:0000313" key="1">
    <source>
        <dbReference type="EMBL" id="MDH8677371.1"/>
    </source>
</evidence>
<accession>A0ABT6NAC9</accession>
<name>A0ABT6NAC9_9FIRM</name>
<comment type="caution">
    <text evidence="1">The sequence shown here is derived from an EMBL/GenBank/DDBJ whole genome shotgun (WGS) entry which is preliminary data.</text>
</comment>
<evidence type="ECO:0000313" key="2">
    <source>
        <dbReference type="Proteomes" id="UP001158045"/>
    </source>
</evidence>